<organism evidence="1 2">
    <name type="scientific">Acanthoscelides obtectus</name>
    <name type="common">Bean weevil</name>
    <name type="synonym">Bruchus obtectus</name>
    <dbReference type="NCBI Taxonomy" id="200917"/>
    <lineage>
        <taxon>Eukaryota</taxon>
        <taxon>Metazoa</taxon>
        <taxon>Ecdysozoa</taxon>
        <taxon>Arthropoda</taxon>
        <taxon>Hexapoda</taxon>
        <taxon>Insecta</taxon>
        <taxon>Pterygota</taxon>
        <taxon>Neoptera</taxon>
        <taxon>Endopterygota</taxon>
        <taxon>Coleoptera</taxon>
        <taxon>Polyphaga</taxon>
        <taxon>Cucujiformia</taxon>
        <taxon>Chrysomeloidea</taxon>
        <taxon>Chrysomelidae</taxon>
        <taxon>Bruchinae</taxon>
        <taxon>Bruchini</taxon>
        <taxon>Acanthoscelides</taxon>
    </lineage>
</organism>
<dbReference type="EMBL" id="CAKOFQ010006866">
    <property type="protein sequence ID" value="CAH1977836.1"/>
    <property type="molecule type" value="Genomic_DNA"/>
</dbReference>
<name>A0A9P0KQH4_ACAOB</name>
<proteinExistence type="predicted"/>
<keyword evidence="2" id="KW-1185">Reference proteome</keyword>
<protein>
    <submittedName>
        <fullName evidence="1">Uncharacterized protein</fullName>
    </submittedName>
</protein>
<accession>A0A9P0KQH4</accession>
<dbReference type="AlphaFoldDB" id="A0A9P0KQH4"/>
<evidence type="ECO:0000313" key="1">
    <source>
        <dbReference type="EMBL" id="CAH1977836.1"/>
    </source>
</evidence>
<comment type="caution">
    <text evidence="1">The sequence shown here is derived from an EMBL/GenBank/DDBJ whole genome shotgun (WGS) entry which is preliminary data.</text>
</comment>
<sequence length="91" mass="10606">MTKLDRAVPLALTKLAPQGIVNMLIYAKMLINLQLQTGVKVFWNNGGYFFSRLKHDLDLLYTSYWQFFWIFSNILDSVHAHARLDSNEIET</sequence>
<dbReference type="Proteomes" id="UP001152888">
    <property type="component" value="Unassembled WGS sequence"/>
</dbReference>
<evidence type="ECO:0000313" key="2">
    <source>
        <dbReference type="Proteomes" id="UP001152888"/>
    </source>
</evidence>
<reference evidence="1" key="1">
    <citation type="submission" date="2022-03" db="EMBL/GenBank/DDBJ databases">
        <authorList>
            <person name="Sayadi A."/>
        </authorList>
    </citation>
    <scope>NUCLEOTIDE SEQUENCE</scope>
</reference>
<gene>
    <name evidence="1" type="ORF">ACAOBT_LOCUS12911</name>
</gene>